<dbReference type="AlphaFoldDB" id="A0A1Y3VRT9"/>
<name>A0A1Y3VRT9_9FIRM</name>
<evidence type="ECO:0000259" key="5">
    <source>
        <dbReference type="PROSITE" id="PS51656"/>
    </source>
</evidence>
<reference evidence="7" key="2">
    <citation type="journal article" date="2018" name="BMC Genomics">
        <title>Whole genome sequencing and function prediction of 133 gut anaerobes isolated from chicken caecum in pure cultures.</title>
        <authorList>
            <person name="Medvecky M."/>
            <person name="Cejkova D."/>
            <person name="Polansky O."/>
            <person name="Karasova D."/>
            <person name="Kubasova T."/>
            <person name="Cizek A."/>
            <person name="Rychlik I."/>
        </authorList>
    </citation>
    <scope>NUCLEOTIDE SEQUENCE</scope>
    <source>
        <strain evidence="7">An178</strain>
    </source>
</reference>
<feature type="domain" description="4Fe-4S" evidence="5">
    <location>
        <begin position="29"/>
        <end position="88"/>
    </location>
</feature>
<gene>
    <name evidence="7" type="ORF">B5F14_07170</name>
    <name evidence="6" type="ORF">POG00_03485</name>
</gene>
<dbReference type="GO" id="GO:0051539">
    <property type="term" value="F:4 iron, 4 sulfur cluster binding"/>
    <property type="evidence" value="ECO:0007669"/>
    <property type="project" value="UniProtKB-KW"/>
</dbReference>
<keyword evidence="8" id="KW-1185">Reference proteome</keyword>
<dbReference type="EMBL" id="NFKM01000013">
    <property type="protein sequence ID" value="OUP59595.1"/>
    <property type="molecule type" value="Genomic_DNA"/>
</dbReference>
<protein>
    <submittedName>
        <fullName evidence="6">(Fe-S)-binding protein</fullName>
    </submittedName>
    <submittedName>
        <fullName evidence="7">Electron transporter RnfB</fullName>
    </submittedName>
</protein>
<dbReference type="EMBL" id="JAQNCK010000006">
    <property type="protein sequence ID" value="MDC0827768.1"/>
    <property type="molecule type" value="Genomic_DNA"/>
</dbReference>
<evidence type="ECO:0000256" key="4">
    <source>
        <dbReference type="ARBA" id="ARBA00023014"/>
    </source>
</evidence>
<keyword evidence="2" id="KW-0479">Metal-binding</keyword>
<proteinExistence type="predicted"/>
<evidence type="ECO:0000256" key="2">
    <source>
        <dbReference type="ARBA" id="ARBA00022723"/>
    </source>
</evidence>
<reference evidence="8" key="1">
    <citation type="submission" date="2017-04" db="EMBL/GenBank/DDBJ databases">
        <title>Function of individual gut microbiota members based on whole genome sequencing of pure cultures obtained from chicken caecum.</title>
        <authorList>
            <person name="Medvecky M."/>
            <person name="Cejkova D."/>
            <person name="Polansky O."/>
            <person name="Karasova D."/>
            <person name="Kubasova T."/>
            <person name="Cizek A."/>
            <person name="Rychlik I."/>
        </authorList>
    </citation>
    <scope>NUCLEOTIDE SEQUENCE [LARGE SCALE GENOMIC DNA]</scope>
    <source>
        <strain evidence="8">An178</strain>
    </source>
</reference>
<accession>A0A1Y3VRT9</accession>
<dbReference type="RefSeq" id="WP_015535216.1">
    <property type="nucleotide sequence ID" value="NZ_CABKSV010000071.1"/>
</dbReference>
<sequence length="101" mass="10587">MLYAILMMLVLGAVLGLGLGVADKYLKVETDERVDTVTGMLPGYNCGGCGYPGCSGMAEALVSGEMDHIACKPCKDDKKKEIVDYLASTPGPDGNTIKIKG</sequence>
<dbReference type="InterPro" id="IPR007202">
    <property type="entry name" value="4Fe-4S_dom"/>
</dbReference>
<dbReference type="PANTHER" id="PTHR43560:SF1">
    <property type="entry name" value="ION-TRANSLOCATING OXIDOREDUCTASE COMPLEX SUBUNIT B"/>
    <property type="match status" value="1"/>
</dbReference>
<evidence type="ECO:0000313" key="8">
    <source>
        <dbReference type="Proteomes" id="UP000195447"/>
    </source>
</evidence>
<dbReference type="GeneID" id="79876480"/>
<dbReference type="PROSITE" id="PS51656">
    <property type="entry name" value="4FE4S"/>
    <property type="match status" value="1"/>
</dbReference>
<dbReference type="Gene3D" id="1.10.15.40">
    <property type="entry name" value="Electron transport complex subunit B, putative Fe-S cluster"/>
    <property type="match status" value="1"/>
</dbReference>
<keyword evidence="4" id="KW-0411">Iron-sulfur</keyword>
<dbReference type="Proteomes" id="UP001220658">
    <property type="component" value="Unassembled WGS sequence"/>
</dbReference>
<dbReference type="InterPro" id="IPR050395">
    <property type="entry name" value="4Fe4S_Ferredoxin_RnfB"/>
</dbReference>
<evidence type="ECO:0000313" key="7">
    <source>
        <dbReference type="EMBL" id="OUP59595.1"/>
    </source>
</evidence>
<organism evidence="7 8">
    <name type="scientific">Faecalitalea cylindroides</name>
    <dbReference type="NCBI Taxonomy" id="39483"/>
    <lineage>
        <taxon>Bacteria</taxon>
        <taxon>Bacillati</taxon>
        <taxon>Bacillota</taxon>
        <taxon>Erysipelotrichia</taxon>
        <taxon>Erysipelotrichales</taxon>
        <taxon>Erysipelotrichaceae</taxon>
        <taxon>Faecalitalea</taxon>
    </lineage>
</organism>
<keyword evidence="1" id="KW-0004">4Fe-4S</keyword>
<evidence type="ECO:0000313" key="6">
    <source>
        <dbReference type="EMBL" id="MDC0827768.1"/>
    </source>
</evidence>
<reference evidence="6" key="3">
    <citation type="submission" date="2023-01" db="EMBL/GenBank/DDBJ databases">
        <title>Human gut microbiome strain richness.</title>
        <authorList>
            <person name="Chen-Liaw A."/>
        </authorList>
    </citation>
    <scope>NUCLEOTIDE SEQUENCE</scope>
    <source>
        <strain evidence="6">D55st1_G4_D55t1_190419</strain>
    </source>
</reference>
<dbReference type="Proteomes" id="UP000195447">
    <property type="component" value="Unassembled WGS sequence"/>
</dbReference>
<keyword evidence="3" id="KW-0408">Iron</keyword>
<dbReference type="PANTHER" id="PTHR43560">
    <property type="entry name" value="ION-TRANSLOCATING OXIDOREDUCTASE COMPLEX SUBUNIT B"/>
    <property type="match status" value="1"/>
</dbReference>
<evidence type="ECO:0000256" key="3">
    <source>
        <dbReference type="ARBA" id="ARBA00023004"/>
    </source>
</evidence>
<comment type="caution">
    <text evidence="7">The sequence shown here is derived from an EMBL/GenBank/DDBJ whole genome shotgun (WGS) entry which is preliminary data.</text>
</comment>
<dbReference type="Pfam" id="PF04060">
    <property type="entry name" value="FeS"/>
    <property type="match status" value="1"/>
</dbReference>
<evidence type="ECO:0000256" key="1">
    <source>
        <dbReference type="ARBA" id="ARBA00022485"/>
    </source>
</evidence>
<dbReference type="GO" id="GO:0046872">
    <property type="term" value="F:metal ion binding"/>
    <property type="evidence" value="ECO:0007669"/>
    <property type="project" value="UniProtKB-KW"/>
</dbReference>